<dbReference type="PIRSF" id="PIRSF016548">
    <property type="entry name" value="Rsd_AlgQ"/>
    <property type="match status" value="1"/>
</dbReference>
<evidence type="ECO:0008006" key="6">
    <source>
        <dbReference type="Google" id="ProtNLM"/>
    </source>
</evidence>
<keyword evidence="1 3" id="KW-0805">Transcription regulation</keyword>
<dbReference type="AlphaFoldDB" id="A0A1F6T3X2"/>
<dbReference type="GO" id="GO:0006355">
    <property type="term" value="P:regulation of DNA-templated transcription"/>
    <property type="evidence" value="ECO:0007669"/>
    <property type="project" value="InterPro"/>
</dbReference>
<proteinExistence type="inferred from homology"/>
<keyword evidence="2 3" id="KW-0804">Transcription</keyword>
<dbReference type="Gene3D" id="1.20.120.1370">
    <property type="entry name" value="Regulator of RNA polymerase sigma(70) subunit, domain 4"/>
    <property type="match status" value="1"/>
</dbReference>
<evidence type="ECO:0000256" key="3">
    <source>
        <dbReference type="RuleBase" id="RU004409"/>
    </source>
</evidence>
<organism evidence="4 5">
    <name type="scientific">Candidatus Muproteobacteria bacterium RBG_16_62_13</name>
    <dbReference type="NCBI Taxonomy" id="1817756"/>
    <lineage>
        <taxon>Bacteria</taxon>
        <taxon>Pseudomonadati</taxon>
        <taxon>Pseudomonadota</taxon>
        <taxon>Candidatus Muproteobacteria</taxon>
    </lineage>
</organism>
<protein>
    <recommendedName>
        <fullName evidence="6">Regulator of sigma D</fullName>
    </recommendedName>
</protein>
<evidence type="ECO:0000256" key="2">
    <source>
        <dbReference type="ARBA" id="ARBA00023163"/>
    </source>
</evidence>
<dbReference type="STRING" id="1817756.A2140_03845"/>
<evidence type="ECO:0000313" key="4">
    <source>
        <dbReference type="EMBL" id="OGI39695.1"/>
    </source>
</evidence>
<gene>
    <name evidence="4" type="ORF">A2140_03845</name>
</gene>
<name>A0A1F6T3X2_9PROT</name>
<dbReference type="InterPro" id="IPR038309">
    <property type="entry name" value="Rsd/AlgQ_sf"/>
</dbReference>
<reference evidence="4 5" key="1">
    <citation type="journal article" date="2016" name="Nat. Commun.">
        <title>Thousands of microbial genomes shed light on interconnected biogeochemical processes in an aquifer system.</title>
        <authorList>
            <person name="Anantharaman K."/>
            <person name="Brown C.T."/>
            <person name="Hug L.A."/>
            <person name="Sharon I."/>
            <person name="Castelle C.J."/>
            <person name="Probst A.J."/>
            <person name="Thomas B.C."/>
            <person name="Singh A."/>
            <person name="Wilkins M.J."/>
            <person name="Karaoz U."/>
            <person name="Brodie E.L."/>
            <person name="Williams K.H."/>
            <person name="Hubbard S.S."/>
            <person name="Banfield J.F."/>
        </authorList>
    </citation>
    <scope>NUCLEOTIDE SEQUENCE [LARGE SCALE GENOMIC DNA]</scope>
</reference>
<dbReference type="InterPro" id="IPR007448">
    <property type="entry name" value="Sigma70_reg_Rsd_AlgQ"/>
</dbReference>
<dbReference type="Pfam" id="PF04353">
    <property type="entry name" value="Rsd_AlgQ"/>
    <property type="match status" value="1"/>
</dbReference>
<evidence type="ECO:0000256" key="1">
    <source>
        <dbReference type="ARBA" id="ARBA00023015"/>
    </source>
</evidence>
<accession>A0A1F6T3X2</accession>
<dbReference type="Proteomes" id="UP000178379">
    <property type="component" value="Unassembled WGS sequence"/>
</dbReference>
<sequence>MPKTQTRSDAAKTTVTRDERRAGTHFTIEKLMAERAEMLTLFCRVAGLEPFEHHRGKIPAKELLQEFCQVLVDYLAAGHFSLYERIANGTERRINVADLSAQVYPKISDSTQAALDFNDKYDGQYFEIAMGFQDDLSKLGEILAGRIELEDKLIDEIRRSGKNLR</sequence>
<comment type="similarity">
    <text evidence="3">Belongs to the Rsd/AlgQ family.</text>
</comment>
<comment type="caution">
    <text evidence="4">The sequence shown here is derived from an EMBL/GenBank/DDBJ whole genome shotgun (WGS) entry which is preliminary data.</text>
</comment>
<evidence type="ECO:0000313" key="5">
    <source>
        <dbReference type="Proteomes" id="UP000178379"/>
    </source>
</evidence>
<dbReference type="EMBL" id="MFSQ01000090">
    <property type="protein sequence ID" value="OGI39695.1"/>
    <property type="molecule type" value="Genomic_DNA"/>
</dbReference>